<dbReference type="InterPro" id="IPR020084">
    <property type="entry name" value="NUDIX_hydrolase_CS"/>
</dbReference>
<evidence type="ECO:0000256" key="7">
    <source>
        <dbReference type="RuleBase" id="RU003476"/>
    </source>
</evidence>
<gene>
    <name evidence="9" type="ORF">SAMN02745126_04135</name>
</gene>
<dbReference type="InterPro" id="IPR045121">
    <property type="entry name" value="CoAse"/>
</dbReference>
<reference evidence="10" key="1">
    <citation type="submission" date="2017-02" db="EMBL/GenBank/DDBJ databases">
        <authorList>
            <person name="Varghese N."/>
            <person name="Submissions S."/>
        </authorList>
    </citation>
    <scope>NUCLEOTIDE SEQUENCE [LARGE SCALE GENOMIC DNA]</scope>
    <source>
        <strain evidence="10">ATCC 27094</strain>
    </source>
</reference>
<dbReference type="Gene3D" id="3.90.79.10">
    <property type="entry name" value="Nucleoside Triphosphate Pyrophosphohydrolase"/>
    <property type="match status" value="1"/>
</dbReference>
<dbReference type="OrthoDB" id="9761969at2"/>
<dbReference type="CDD" id="cd03426">
    <property type="entry name" value="NUDIX_CoAse_Nudt7"/>
    <property type="match status" value="1"/>
</dbReference>
<dbReference type="PRINTS" id="PR00502">
    <property type="entry name" value="NUDIXFAMILY"/>
</dbReference>
<dbReference type="PANTHER" id="PTHR12992">
    <property type="entry name" value="NUDIX HYDROLASE"/>
    <property type="match status" value="1"/>
</dbReference>
<protein>
    <submittedName>
        <fullName evidence="9">NUDIX domain-containing protein</fullName>
    </submittedName>
</protein>
<evidence type="ECO:0000259" key="8">
    <source>
        <dbReference type="PROSITE" id="PS51462"/>
    </source>
</evidence>
<evidence type="ECO:0000256" key="4">
    <source>
        <dbReference type="ARBA" id="ARBA00022801"/>
    </source>
</evidence>
<dbReference type="PROSITE" id="PS51462">
    <property type="entry name" value="NUDIX"/>
    <property type="match status" value="1"/>
</dbReference>
<evidence type="ECO:0000256" key="6">
    <source>
        <dbReference type="ARBA" id="ARBA00023211"/>
    </source>
</evidence>
<dbReference type="GO" id="GO:0010945">
    <property type="term" value="F:coenzyme A diphosphatase activity"/>
    <property type="evidence" value="ECO:0007669"/>
    <property type="project" value="InterPro"/>
</dbReference>
<comment type="cofactor">
    <cofactor evidence="1">
        <name>Mn(2+)</name>
        <dbReference type="ChEBI" id="CHEBI:29035"/>
    </cofactor>
</comment>
<evidence type="ECO:0000256" key="1">
    <source>
        <dbReference type="ARBA" id="ARBA00001936"/>
    </source>
</evidence>
<dbReference type="AlphaFoldDB" id="A0A1T4RXQ6"/>
<dbReference type="STRING" id="225324.SAMN02745126_04135"/>
<name>A0A1T4RXQ6_9HYPH</name>
<feature type="domain" description="Nudix hydrolase" evidence="8">
    <location>
        <begin position="47"/>
        <end position="180"/>
    </location>
</feature>
<keyword evidence="10" id="KW-1185">Reference proteome</keyword>
<evidence type="ECO:0000256" key="5">
    <source>
        <dbReference type="ARBA" id="ARBA00022842"/>
    </source>
</evidence>
<organism evidence="9 10">
    <name type="scientific">Enhydrobacter aerosaccus</name>
    <dbReference type="NCBI Taxonomy" id="225324"/>
    <lineage>
        <taxon>Bacteria</taxon>
        <taxon>Pseudomonadati</taxon>
        <taxon>Pseudomonadota</taxon>
        <taxon>Alphaproteobacteria</taxon>
        <taxon>Hyphomicrobiales</taxon>
        <taxon>Enhydrobacter</taxon>
    </lineage>
</organism>
<dbReference type="InterPro" id="IPR015797">
    <property type="entry name" value="NUDIX_hydrolase-like_dom_sf"/>
</dbReference>
<evidence type="ECO:0000256" key="2">
    <source>
        <dbReference type="ARBA" id="ARBA00001946"/>
    </source>
</evidence>
<proteinExistence type="inferred from homology"/>
<dbReference type="PROSITE" id="PS00893">
    <property type="entry name" value="NUDIX_BOX"/>
    <property type="match status" value="1"/>
</dbReference>
<evidence type="ECO:0000313" key="9">
    <source>
        <dbReference type="EMBL" id="SKA20707.1"/>
    </source>
</evidence>
<comment type="cofactor">
    <cofactor evidence="2">
        <name>Mg(2+)</name>
        <dbReference type="ChEBI" id="CHEBI:18420"/>
    </cofactor>
</comment>
<keyword evidence="3" id="KW-0479">Metal-binding</keyword>
<dbReference type="EMBL" id="FUWJ01000006">
    <property type="protein sequence ID" value="SKA20707.1"/>
    <property type="molecule type" value="Genomic_DNA"/>
</dbReference>
<dbReference type="Proteomes" id="UP000190092">
    <property type="component" value="Unassembled WGS sequence"/>
</dbReference>
<dbReference type="PANTHER" id="PTHR12992:SF11">
    <property type="entry name" value="MITOCHONDRIAL COENZYME A DIPHOSPHATASE NUDT8"/>
    <property type="match status" value="1"/>
</dbReference>
<comment type="similarity">
    <text evidence="7">Belongs to the Nudix hydrolase family.</text>
</comment>
<dbReference type="GO" id="GO:0046872">
    <property type="term" value="F:metal ion binding"/>
    <property type="evidence" value="ECO:0007669"/>
    <property type="project" value="UniProtKB-KW"/>
</dbReference>
<dbReference type="InterPro" id="IPR000086">
    <property type="entry name" value="NUDIX_hydrolase_dom"/>
</dbReference>
<dbReference type="Pfam" id="PF00293">
    <property type="entry name" value="NUDIX"/>
    <property type="match status" value="1"/>
</dbReference>
<dbReference type="RefSeq" id="WP_085935821.1">
    <property type="nucleotide sequence ID" value="NZ_FUWJ01000006.1"/>
</dbReference>
<dbReference type="InterPro" id="IPR020476">
    <property type="entry name" value="Nudix_hydrolase"/>
</dbReference>
<keyword evidence="6" id="KW-0464">Manganese</keyword>
<keyword evidence="5" id="KW-0460">Magnesium</keyword>
<sequence length="225" mass="24872">MCRRRSCGPSPGLRDVPDLRFEDALRADIADNLRRFQVRRQADPGSLRHAAVAVVIVEADTAGEAAFLLTRRTPKLRAHGGQWALPGGRVDPGETVEQAALRELHEELGVLAGTDDVLGRLDDYPTRSGYLIAPVVVWLRGIVDLEPNPAEVAAAYRIRCTELFRPDSPEIVAIEESDRPIIRVPLPVATVNAPTAAILYQFKEVALAGRDTRVDHYEQPVFAWR</sequence>
<accession>A0A1T4RXQ6</accession>
<evidence type="ECO:0000313" key="10">
    <source>
        <dbReference type="Proteomes" id="UP000190092"/>
    </source>
</evidence>
<keyword evidence="4 7" id="KW-0378">Hydrolase</keyword>
<dbReference type="SUPFAM" id="SSF55811">
    <property type="entry name" value="Nudix"/>
    <property type="match status" value="1"/>
</dbReference>
<evidence type="ECO:0000256" key="3">
    <source>
        <dbReference type="ARBA" id="ARBA00022723"/>
    </source>
</evidence>